<dbReference type="InterPro" id="IPR004089">
    <property type="entry name" value="MCPsignal_dom"/>
</dbReference>
<dbReference type="PROSITE" id="PS50111">
    <property type="entry name" value="CHEMOTAXIS_TRANSDUC_2"/>
    <property type="match status" value="1"/>
</dbReference>
<keyword evidence="1 2" id="KW-0807">Transducer</keyword>
<dbReference type="Pfam" id="PF00015">
    <property type="entry name" value="MCPsignal"/>
    <property type="match status" value="1"/>
</dbReference>
<dbReference type="SMART" id="SM00283">
    <property type="entry name" value="MA"/>
    <property type="match status" value="1"/>
</dbReference>
<proteinExistence type="predicted"/>
<keyword evidence="3" id="KW-0175">Coiled coil</keyword>
<dbReference type="PANTHER" id="PTHR32089:SF112">
    <property type="entry name" value="LYSOZYME-LIKE PROTEIN-RELATED"/>
    <property type="match status" value="1"/>
</dbReference>
<dbReference type="GO" id="GO:0007165">
    <property type="term" value="P:signal transduction"/>
    <property type="evidence" value="ECO:0007669"/>
    <property type="project" value="UniProtKB-KW"/>
</dbReference>
<protein>
    <submittedName>
        <fullName evidence="5">Methyl-accepting chemotaxis protein 4</fullName>
    </submittedName>
</protein>
<dbReference type="Gene3D" id="1.10.287.950">
    <property type="entry name" value="Methyl-accepting chemotaxis protein"/>
    <property type="match status" value="1"/>
</dbReference>
<evidence type="ECO:0000256" key="1">
    <source>
        <dbReference type="ARBA" id="ARBA00023224"/>
    </source>
</evidence>
<evidence type="ECO:0000259" key="4">
    <source>
        <dbReference type="PROSITE" id="PS50111"/>
    </source>
</evidence>
<evidence type="ECO:0000256" key="3">
    <source>
        <dbReference type="SAM" id="Coils"/>
    </source>
</evidence>
<dbReference type="EMBL" id="OMOJ01000005">
    <property type="protein sequence ID" value="SPF80807.1"/>
    <property type="molecule type" value="Genomic_DNA"/>
</dbReference>
<dbReference type="SUPFAM" id="SSF58104">
    <property type="entry name" value="Methyl-accepting chemotaxis protein (MCP) signaling domain"/>
    <property type="match status" value="1"/>
</dbReference>
<sequence>MQIDPNLTAPKQENEVGLLNAAASEMSKEVVDVGGFLDSLKSECDEQIIALEAVKFGAQSINESNSAVLANVEEVARTAEETLKSVNASVGFISETSEHSVELAGWVRAIHEKSSEIEEMLSEVRKSNDQIASIAAQVNVLAMNAKIEAARAGVAGKGFAIVAEAINDLSQKTTNAAEDISSSIQNMANWMSQLQQGAEISAQRATALLERSAESDRALMSIENQVAETHTATQEINRRVADADQTIERFAPSILEIETSVSEITEGVKTASDRLQNLIDRSETVVQISVGFGGGNADDNRMITYVQDLAGRISQAFTAAVESGKIHMDDLFDTHYEPLLNTDPRQVVTKFTRFADRILPTYQEEALTFDKRVVFCAAIDRNGYLPTHNLKFSKPQSVDPIWNAANCRNRRIFDDRVGLKAGRSERPFLLQVYRRDMGAGKFSIMKDLSAPIHVKDRHWGGLRLAYAF</sequence>
<keyword evidence="6" id="KW-1185">Reference proteome</keyword>
<evidence type="ECO:0000313" key="5">
    <source>
        <dbReference type="EMBL" id="SPF80807.1"/>
    </source>
</evidence>
<dbReference type="RefSeq" id="WP_108886662.1">
    <property type="nucleotide sequence ID" value="NZ_OMOJ01000005.1"/>
</dbReference>
<feature type="coiled-coil region" evidence="3">
    <location>
        <begin position="69"/>
        <end position="137"/>
    </location>
</feature>
<accession>A0A2R8AXW3</accession>
<dbReference type="Proteomes" id="UP000244904">
    <property type="component" value="Unassembled WGS sequence"/>
</dbReference>
<gene>
    <name evidence="5" type="primary">mcp4</name>
    <name evidence="5" type="ORF">PRI8871_02619</name>
</gene>
<name>A0A2R8AXW3_9RHOB</name>
<dbReference type="OrthoDB" id="2489132at2"/>
<feature type="domain" description="Methyl-accepting transducer" evidence="4">
    <location>
        <begin position="22"/>
        <end position="258"/>
    </location>
</feature>
<evidence type="ECO:0000313" key="6">
    <source>
        <dbReference type="Proteomes" id="UP000244904"/>
    </source>
</evidence>
<dbReference type="AlphaFoldDB" id="A0A2R8AXW3"/>
<reference evidence="6" key="1">
    <citation type="submission" date="2018-03" db="EMBL/GenBank/DDBJ databases">
        <authorList>
            <person name="Rodrigo-Torres L."/>
            <person name="Arahal R. D."/>
            <person name="Lucena T."/>
        </authorList>
    </citation>
    <scope>NUCLEOTIDE SEQUENCE [LARGE SCALE GENOMIC DNA]</scope>
    <source>
        <strain evidence="6">CECT 8871</strain>
    </source>
</reference>
<dbReference type="PANTHER" id="PTHR32089">
    <property type="entry name" value="METHYL-ACCEPTING CHEMOTAXIS PROTEIN MCPB"/>
    <property type="match status" value="1"/>
</dbReference>
<evidence type="ECO:0000256" key="2">
    <source>
        <dbReference type="PROSITE-ProRule" id="PRU00284"/>
    </source>
</evidence>
<dbReference type="GO" id="GO:0016020">
    <property type="term" value="C:membrane"/>
    <property type="evidence" value="ECO:0007669"/>
    <property type="project" value="InterPro"/>
</dbReference>
<organism evidence="5 6">
    <name type="scientific">Pseudoprimorskyibacter insulae</name>
    <dbReference type="NCBI Taxonomy" id="1695997"/>
    <lineage>
        <taxon>Bacteria</taxon>
        <taxon>Pseudomonadati</taxon>
        <taxon>Pseudomonadota</taxon>
        <taxon>Alphaproteobacteria</taxon>
        <taxon>Rhodobacterales</taxon>
        <taxon>Paracoccaceae</taxon>
        <taxon>Pseudoprimorskyibacter</taxon>
    </lineage>
</organism>